<reference evidence="2 3" key="1">
    <citation type="submission" date="2019-12" db="EMBL/GenBank/DDBJ databases">
        <authorList>
            <person name="Alioto T."/>
            <person name="Alioto T."/>
            <person name="Gomez Garrido J."/>
        </authorList>
    </citation>
    <scope>NUCLEOTIDE SEQUENCE [LARGE SCALE GENOMIC DNA]</scope>
</reference>
<dbReference type="PANTHER" id="PTHR36712:SF1">
    <property type="entry name" value="TRANSMEMBRANE PROTEIN"/>
    <property type="match status" value="1"/>
</dbReference>
<keyword evidence="1" id="KW-0812">Transmembrane</keyword>
<proteinExistence type="predicted"/>
<dbReference type="Proteomes" id="UP000594638">
    <property type="component" value="Unassembled WGS sequence"/>
</dbReference>
<feature type="transmembrane region" description="Helical" evidence="1">
    <location>
        <begin position="20"/>
        <end position="38"/>
    </location>
</feature>
<evidence type="ECO:0000256" key="1">
    <source>
        <dbReference type="SAM" id="Phobius"/>
    </source>
</evidence>
<name>A0A8S0S574_OLEEU</name>
<dbReference type="EMBL" id="CACTIH010003889">
    <property type="protein sequence ID" value="CAA2986820.1"/>
    <property type="molecule type" value="Genomic_DNA"/>
</dbReference>
<comment type="caution">
    <text evidence="2">The sequence shown here is derived from an EMBL/GenBank/DDBJ whole genome shotgun (WGS) entry which is preliminary data.</text>
</comment>
<gene>
    <name evidence="2" type="ORF">OLEA9_A085738</name>
</gene>
<evidence type="ECO:0000313" key="3">
    <source>
        <dbReference type="Proteomes" id="UP000594638"/>
    </source>
</evidence>
<keyword evidence="1" id="KW-0472">Membrane</keyword>
<dbReference type="OrthoDB" id="2012779at2759"/>
<protein>
    <submittedName>
        <fullName evidence="2">Uncharacterized protein LOC111396333 isoform X1</fullName>
    </submittedName>
</protein>
<keyword evidence="1" id="KW-1133">Transmembrane helix</keyword>
<dbReference type="PANTHER" id="PTHR36712">
    <property type="entry name" value="TRANSMEMBRANE PROTEIN"/>
    <property type="match status" value="1"/>
</dbReference>
<evidence type="ECO:0000313" key="2">
    <source>
        <dbReference type="EMBL" id="CAA2986820.1"/>
    </source>
</evidence>
<sequence length="124" mass="14574">MWRLYEGWNEILKIQRFRRMVSYAGFYCFVTLISYAYTNNTTRAGYSRADQFYASYPAGTELLTDTEALYKAALGNCFEQEEWGPVEWSIMAKHFERQGKSPYAYHSKVPFAVRISWVNHTIPL</sequence>
<organism evidence="2 3">
    <name type="scientific">Olea europaea subsp. europaea</name>
    <dbReference type="NCBI Taxonomy" id="158383"/>
    <lineage>
        <taxon>Eukaryota</taxon>
        <taxon>Viridiplantae</taxon>
        <taxon>Streptophyta</taxon>
        <taxon>Embryophyta</taxon>
        <taxon>Tracheophyta</taxon>
        <taxon>Spermatophyta</taxon>
        <taxon>Magnoliopsida</taxon>
        <taxon>eudicotyledons</taxon>
        <taxon>Gunneridae</taxon>
        <taxon>Pentapetalae</taxon>
        <taxon>asterids</taxon>
        <taxon>lamiids</taxon>
        <taxon>Lamiales</taxon>
        <taxon>Oleaceae</taxon>
        <taxon>Oleeae</taxon>
        <taxon>Olea</taxon>
    </lineage>
</organism>
<dbReference type="Gramene" id="OE9A085738T3">
    <property type="protein sequence ID" value="OE9A085738C3"/>
    <property type="gene ID" value="OE9A085738"/>
</dbReference>
<accession>A0A8S0S574</accession>
<keyword evidence="3" id="KW-1185">Reference proteome</keyword>
<dbReference type="AlphaFoldDB" id="A0A8S0S574"/>